<proteinExistence type="predicted"/>
<evidence type="ECO:0000313" key="3">
    <source>
        <dbReference type="Proteomes" id="UP001500507"/>
    </source>
</evidence>
<dbReference type="InterPro" id="IPR013216">
    <property type="entry name" value="Methyltransf_11"/>
</dbReference>
<dbReference type="PANTHER" id="PTHR43861:SF6">
    <property type="entry name" value="METHYLTRANSFERASE TYPE 11"/>
    <property type="match status" value="1"/>
</dbReference>
<name>A0ABN1MDM9_9FLAO</name>
<dbReference type="RefSeq" id="WP_343762994.1">
    <property type="nucleotide sequence ID" value="NZ_BAAAFG010000002.1"/>
</dbReference>
<sequence>MISRGNISSFIRNLGMLEFADRTRFELEKLRYDKENRRFKEENPHIPLPPDYLMYESFGMSYRSYFMSGRENAKFLKHHFSKFIDLNNKNILDWGCGPARIIRHMPKIVNNGCSFYGTDYNEKSIAWNKKNIDDVEFNLNTLAAKLPYENGSMDIIYGLSIFTHLSEEMHFEWLYELKRILRPGGILLISVQGDNFLNKLTMKEKKIYQNGELVVRGNVKEGHRTYSAFQPKTFMREMFEGLEILQHHIRPIQGGWIPQDIWIVRKN</sequence>
<keyword evidence="3" id="KW-1185">Reference proteome</keyword>
<comment type="caution">
    <text evidence="2">The sequence shown here is derived from an EMBL/GenBank/DDBJ whole genome shotgun (WGS) entry which is preliminary data.</text>
</comment>
<gene>
    <name evidence="2" type="ORF">GCM10009117_03360</name>
</gene>
<protein>
    <recommendedName>
        <fullName evidence="1">Methyltransferase type 11 domain-containing protein</fullName>
    </recommendedName>
</protein>
<dbReference type="InterPro" id="IPR029063">
    <property type="entry name" value="SAM-dependent_MTases_sf"/>
</dbReference>
<organism evidence="2 3">
    <name type="scientific">Gangjinia marincola</name>
    <dbReference type="NCBI Taxonomy" id="578463"/>
    <lineage>
        <taxon>Bacteria</taxon>
        <taxon>Pseudomonadati</taxon>
        <taxon>Bacteroidota</taxon>
        <taxon>Flavobacteriia</taxon>
        <taxon>Flavobacteriales</taxon>
        <taxon>Flavobacteriaceae</taxon>
        <taxon>Gangjinia</taxon>
    </lineage>
</organism>
<evidence type="ECO:0000259" key="1">
    <source>
        <dbReference type="Pfam" id="PF08241"/>
    </source>
</evidence>
<dbReference type="Pfam" id="PF08241">
    <property type="entry name" value="Methyltransf_11"/>
    <property type="match status" value="1"/>
</dbReference>
<dbReference type="PANTHER" id="PTHR43861">
    <property type="entry name" value="TRANS-ACONITATE 2-METHYLTRANSFERASE-RELATED"/>
    <property type="match status" value="1"/>
</dbReference>
<accession>A0ABN1MDM9</accession>
<dbReference type="CDD" id="cd02440">
    <property type="entry name" value="AdoMet_MTases"/>
    <property type="match status" value="1"/>
</dbReference>
<dbReference type="Gene3D" id="3.40.50.150">
    <property type="entry name" value="Vaccinia Virus protein VP39"/>
    <property type="match status" value="1"/>
</dbReference>
<dbReference type="Proteomes" id="UP001500507">
    <property type="component" value="Unassembled WGS sequence"/>
</dbReference>
<evidence type="ECO:0000313" key="2">
    <source>
        <dbReference type="EMBL" id="GAA0871190.1"/>
    </source>
</evidence>
<dbReference type="SUPFAM" id="SSF53335">
    <property type="entry name" value="S-adenosyl-L-methionine-dependent methyltransferases"/>
    <property type="match status" value="1"/>
</dbReference>
<feature type="domain" description="Methyltransferase type 11" evidence="1">
    <location>
        <begin position="92"/>
        <end position="189"/>
    </location>
</feature>
<dbReference type="EMBL" id="BAAAFG010000002">
    <property type="protein sequence ID" value="GAA0871190.1"/>
    <property type="molecule type" value="Genomic_DNA"/>
</dbReference>
<reference evidence="2 3" key="1">
    <citation type="journal article" date="2019" name="Int. J. Syst. Evol. Microbiol.">
        <title>The Global Catalogue of Microorganisms (GCM) 10K type strain sequencing project: providing services to taxonomists for standard genome sequencing and annotation.</title>
        <authorList>
            <consortium name="The Broad Institute Genomics Platform"/>
            <consortium name="The Broad Institute Genome Sequencing Center for Infectious Disease"/>
            <person name="Wu L."/>
            <person name="Ma J."/>
        </authorList>
    </citation>
    <scope>NUCLEOTIDE SEQUENCE [LARGE SCALE GENOMIC DNA]</scope>
    <source>
        <strain evidence="2 3">JCM 16082</strain>
    </source>
</reference>